<evidence type="ECO:0000313" key="4">
    <source>
        <dbReference type="Proteomes" id="UP000292235"/>
    </source>
</evidence>
<feature type="region of interest" description="Disordered" evidence="1">
    <location>
        <begin position="233"/>
        <end position="277"/>
    </location>
</feature>
<feature type="region of interest" description="Disordered" evidence="1">
    <location>
        <begin position="375"/>
        <end position="406"/>
    </location>
</feature>
<dbReference type="RefSeq" id="WP_131097936.1">
    <property type="nucleotide sequence ID" value="NZ_CP036455.1"/>
</dbReference>
<organism evidence="3 4">
    <name type="scientific">Streptomonospora litoralis</name>
    <dbReference type="NCBI Taxonomy" id="2498135"/>
    <lineage>
        <taxon>Bacteria</taxon>
        <taxon>Bacillati</taxon>
        <taxon>Actinomycetota</taxon>
        <taxon>Actinomycetes</taxon>
        <taxon>Streptosporangiales</taxon>
        <taxon>Nocardiopsidaceae</taxon>
        <taxon>Streptomonospora</taxon>
    </lineage>
</organism>
<reference evidence="3 4" key="1">
    <citation type="submission" date="2019-02" db="EMBL/GenBank/DDBJ databases">
        <authorList>
            <person name="Khodamoradi S."/>
            <person name="Hahnke R.L."/>
            <person name="Kaempfer P."/>
            <person name="Schumann P."/>
            <person name="Rohde M."/>
            <person name="Steinert M."/>
            <person name="Luzhetskyy A."/>
            <person name="Wink J."/>
            <person name="Ruckert C."/>
        </authorList>
    </citation>
    <scope>NUCLEOTIDE SEQUENCE [LARGE SCALE GENOMIC DNA]</scope>
    <source>
        <strain evidence="3 4">M2</strain>
    </source>
</reference>
<feature type="region of interest" description="Disordered" evidence="1">
    <location>
        <begin position="139"/>
        <end position="164"/>
    </location>
</feature>
<feature type="compositionally biased region" description="Pro residues" evidence="1">
    <location>
        <begin position="47"/>
        <end position="64"/>
    </location>
</feature>
<feature type="compositionally biased region" description="Acidic residues" evidence="1">
    <location>
        <begin position="380"/>
        <end position="390"/>
    </location>
</feature>
<dbReference type="AlphaFoldDB" id="A0A4P6Q0L1"/>
<gene>
    <name evidence="3" type="ORF">EKD16_09080</name>
</gene>
<evidence type="ECO:0000256" key="2">
    <source>
        <dbReference type="SAM" id="Phobius"/>
    </source>
</evidence>
<sequence length="406" mass="42810">MSGLHATHHPQADPPPYSRWWLQQRERQLGITHTAALRELDRYSDIPLPPRHPGTPELPEPPKAPPEESGPGIDPLWAGMALAVAGLVSWSLARVLQETAGWSSGVEAALAFVPGLLLAGAVVSTGGLLSRAIAARAAPRVDPQGPRRSRYMPDPVTEQQVRRPEGPARLGVAAVVHAAASATAAGVVAAWFALSVPPGTAGGPLLVLGAGAVALLIVLGLLPAQLRRAESAGAAGRRTAPSSDGRHQGAASAEQRGAGEDEARMSPQRRYRKRREETRRALERHGYVWTISAEHCRILVERGSGGVPAELADALRRVSDPATPAQGVSGAVVRAADGGETETGLVASLLLALDAYHPWPLWQRFRQVHGDLDLARGLDPDDEEADETDESGAAAFEGRPEPPPAL</sequence>
<dbReference type="EMBL" id="CP036455">
    <property type="protein sequence ID" value="QBI53610.1"/>
    <property type="molecule type" value="Genomic_DNA"/>
</dbReference>
<evidence type="ECO:0000313" key="3">
    <source>
        <dbReference type="EMBL" id="QBI53610.1"/>
    </source>
</evidence>
<keyword evidence="2" id="KW-0812">Transmembrane</keyword>
<proteinExistence type="predicted"/>
<keyword evidence="2" id="KW-0472">Membrane</keyword>
<evidence type="ECO:0000256" key="1">
    <source>
        <dbReference type="SAM" id="MobiDB-lite"/>
    </source>
</evidence>
<feature type="transmembrane region" description="Helical" evidence="2">
    <location>
        <begin position="108"/>
        <end position="130"/>
    </location>
</feature>
<name>A0A4P6Q0L1_9ACTN</name>
<feature type="transmembrane region" description="Helical" evidence="2">
    <location>
        <begin position="170"/>
        <end position="193"/>
    </location>
</feature>
<protein>
    <submittedName>
        <fullName evidence="3">Uncharacterized protein</fullName>
    </submittedName>
</protein>
<keyword evidence="4" id="KW-1185">Reference proteome</keyword>
<keyword evidence="2" id="KW-1133">Transmembrane helix</keyword>
<accession>A0A4P6Q0L1</accession>
<feature type="transmembrane region" description="Helical" evidence="2">
    <location>
        <begin position="205"/>
        <end position="222"/>
    </location>
</feature>
<feature type="region of interest" description="Disordered" evidence="1">
    <location>
        <begin position="42"/>
        <end position="73"/>
    </location>
</feature>
<dbReference type="KEGG" id="strr:EKD16_09080"/>
<dbReference type="Proteomes" id="UP000292235">
    <property type="component" value="Chromosome"/>
</dbReference>